<keyword evidence="1" id="KW-1133">Transmembrane helix</keyword>
<name>A0A6P2BYF8_9ACTN</name>
<keyword evidence="1" id="KW-0812">Transmembrane</keyword>
<dbReference type="NCBIfam" id="NF038012">
    <property type="entry name" value="DMT_1"/>
    <property type="match status" value="1"/>
</dbReference>
<comment type="caution">
    <text evidence="3">The sequence shown here is derived from an EMBL/GenBank/DDBJ whole genome shotgun (WGS) entry which is preliminary data.</text>
</comment>
<dbReference type="RefSeq" id="WP_145855877.1">
    <property type="nucleotide sequence ID" value="NZ_RPFW01000004.1"/>
</dbReference>
<dbReference type="PANTHER" id="PTHR40761">
    <property type="entry name" value="CONSERVED INTEGRAL MEMBRANE ALANINE VALINE AND LEUCINE RICH PROTEIN-RELATED"/>
    <property type="match status" value="1"/>
</dbReference>
<dbReference type="Proteomes" id="UP000460272">
    <property type="component" value="Unassembled WGS sequence"/>
</dbReference>
<feature type="transmembrane region" description="Helical" evidence="1">
    <location>
        <begin position="196"/>
        <end position="214"/>
    </location>
</feature>
<gene>
    <name evidence="3" type="ORF">EAS64_22885</name>
</gene>
<keyword evidence="4" id="KW-1185">Reference proteome</keyword>
<sequence length="329" mass="33635">MPLAVLLSVAASCCTAAASICQRLGAASLPRRESAAPPRRGGVGRSGADRCAADRFGAARFDADRFDPLLVFRLARRPVWLLGFAGMLAGFACQLTALHFGPLALVQPILAIELLFVFGYLALRCPSGGRRARWREWVAAIAMSAGIGVFLRAAAPTGGHEHYAAALAWWLAGLATAVAVAAAICAAGGGSATRRAACLGIATGIAWGFVAAVIKELSSHLAGGPGAIFATWSPYVLAVTGAAAMLLTSHAMAAGPLAASQPGFTIGDPVTAILLGALLFGERLGTSPAALVAEVLGLIVLAVGVWTLSRSELITATSRTDEQRDLVSP</sequence>
<dbReference type="PANTHER" id="PTHR40761:SF1">
    <property type="entry name" value="CONSERVED INTEGRAL MEMBRANE ALANINE VALINE AND LEUCINE RICH PROTEIN-RELATED"/>
    <property type="match status" value="1"/>
</dbReference>
<evidence type="ECO:0000313" key="4">
    <source>
        <dbReference type="Proteomes" id="UP000460272"/>
    </source>
</evidence>
<feature type="transmembrane region" description="Helical" evidence="1">
    <location>
        <begin position="287"/>
        <end position="309"/>
    </location>
</feature>
<accession>A0A6P2BYF8</accession>
<keyword evidence="1" id="KW-0472">Membrane</keyword>
<feature type="transmembrane region" description="Helical" evidence="1">
    <location>
        <begin position="226"/>
        <end position="247"/>
    </location>
</feature>
<feature type="transmembrane region" description="Helical" evidence="1">
    <location>
        <begin position="167"/>
        <end position="189"/>
    </location>
</feature>
<organism evidence="3 4">
    <name type="scientific">Trebonia kvetii</name>
    <dbReference type="NCBI Taxonomy" id="2480626"/>
    <lineage>
        <taxon>Bacteria</taxon>
        <taxon>Bacillati</taxon>
        <taxon>Actinomycetota</taxon>
        <taxon>Actinomycetes</taxon>
        <taxon>Streptosporangiales</taxon>
        <taxon>Treboniaceae</taxon>
        <taxon>Trebonia</taxon>
    </lineage>
</organism>
<feature type="transmembrane region" description="Helical" evidence="1">
    <location>
        <begin position="137"/>
        <end position="155"/>
    </location>
</feature>
<feature type="chain" id="PRO_5027055883" description="DMT family transporter" evidence="2">
    <location>
        <begin position="19"/>
        <end position="329"/>
    </location>
</feature>
<reference evidence="3 4" key="1">
    <citation type="submission" date="2018-11" db="EMBL/GenBank/DDBJ databases">
        <title>Trebonia kvetii gen.nov., sp.nov., a novel acidophilic actinobacterium, and proposal of the new actinobacterial family Treboniaceae fam. nov.</title>
        <authorList>
            <person name="Rapoport D."/>
            <person name="Sagova-Mareckova M."/>
            <person name="Sedlacek I."/>
            <person name="Provaznik J."/>
            <person name="Kralova S."/>
            <person name="Pavlinic D."/>
            <person name="Benes V."/>
            <person name="Kopecky J."/>
        </authorList>
    </citation>
    <scope>NUCLEOTIDE SEQUENCE [LARGE SCALE GENOMIC DNA]</scope>
    <source>
        <strain evidence="3 4">15Tr583</strain>
    </source>
</reference>
<feature type="signal peptide" evidence="2">
    <location>
        <begin position="1"/>
        <end position="18"/>
    </location>
</feature>
<evidence type="ECO:0008006" key="5">
    <source>
        <dbReference type="Google" id="ProtNLM"/>
    </source>
</evidence>
<feature type="transmembrane region" description="Helical" evidence="1">
    <location>
        <begin position="259"/>
        <end position="281"/>
    </location>
</feature>
<evidence type="ECO:0000313" key="3">
    <source>
        <dbReference type="EMBL" id="TVZ03271.1"/>
    </source>
</evidence>
<dbReference type="AlphaFoldDB" id="A0A6P2BYF8"/>
<feature type="transmembrane region" description="Helical" evidence="1">
    <location>
        <begin position="105"/>
        <end position="125"/>
    </location>
</feature>
<keyword evidence="2" id="KW-0732">Signal</keyword>
<proteinExistence type="predicted"/>
<evidence type="ECO:0000256" key="2">
    <source>
        <dbReference type="SAM" id="SignalP"/>
    </source>
</evidence>
<dbReference type="EMBL" id="RPFW01000004">
    <property type="protein sequence ID" value="TVZ03271.1"/>
    <property type="molecule type" value="Genomic_DNA"/>
</dbReference>
<evidence type="ECO:0000256" key="1">
    <source>
        <dbReference type="SAM" id="Phobius"/>
    </source>
</evidence>
<protein>
    <recommendedName>
        <fullName evidence="5">DMT family transporter</fullName>
    </recommendedName>
</protein>
<dbReference type="OrthoDB" id="3822427at2"/>